<dbReference type="PANTHER" id="PTHR11157:SF126">
    <property type="entry name" value="ELONGATION OF VERY LONG CHAIN FATTY ACIDS PROTEIN"/>
    <property type="match status" value="1"/>
</dbReference>
<keyword evidence="3 10" id="KW-0808">Transferase</keyword>
<feature type="transmembrane region" description="Helical" evidence="10">
    <location>
        <begin position="230"/>
        <end position="249"/>
    </location>
</feature>
<dbReference type="Pfam" id="PF01151">
    <property type="entry name" value="ELO"/>
    <property type="match status" value="1"/>
</dbReference>
<dbReference type="InterPro" id="IPR030457">
    <property type="entry name" value="ELO_CS"/>
</dbReference>
<evidence type="ECO:0000256" key="10">
    <source>
        <dbReference type="RuleBase" id="RU361115"/>
    </source>
</evidence>
<dbReference type="EMBL" id="JADAQX010000716">
    <property type="protein sequence ID" value="KAF8819512.1"/>
    <property type="molecule type" value="Genomic_DNA"/>
</dbReference>
<dbReference type="EC" id="2.3.1.-" evidence="10"/>
<feature type="transmembrane region" description="Helical" evidence="10">
    <location>
        <begin position="167"/>
        <end position="186"/>
    </location>
</feature>
<feature type="transmembrane region" description="Helical" evidence="10">
    <location>
        <begin position="34"/>
        <end position="52"/>
    </location>
</feature>
<comment type="caution">
    <text evidence="12">The sequence shown here is derived from an EMBL/GenBank/DDBJ whole genome shotgun (WGS) entry which is preliminary data.</text>
</comment>
<evidence type="ECO:0000256" key="4">
    <source>
        <dbReference type="ARBA" id="ARBA00022692"/>
    </source>
</evidence>
<evidence type="ECO:0000256" key="6">
    <source>
        <dbReference type="ARBA" id="ARBA00022989"/>
    </source>
</evidence>
<comment type="subcellular location">
    <subcellularLocation>
        <location evidence="1">Membrane</location>
        <topology evidence="1">Multi-pass membrane protein</topology>
    </subcellularLocation>
</comment>
<evidence type="ECO:0000313" key="12">
    <source>
        <dbReference type="EMBL" id="KAF8819512.1"/>
    </source>
</evidence>
<evidence type="ECO:0000256" key="11">
    <source>
        <dbReference type="SAM" id="MobiDB-lite"/>
    </source>
</evidence>
<proteinExistence type="inferred from homology"/>
<evidence type="ECO:0000256" key="3">
    <source>
        <dbReference type="ARBA" id="ARBA00022679"/>
    </source>
</evidence>
<evidence type="ECO:0000256" key="8">
    <source>
        <dbReference type="ARBA" id="ARBA00023136"/>
    </source>
</evidence>
<feature type="compositionally biased region" description="Low complexity" evidence="11">
    <location>
        <begin position="464"/>
        <end position="478"/>
    </location>
</feature>
<keyword evidence="4 10" id="KW-0812">Transmembrane</keyword>
<accession>A0ABQ7J694</accession>
<evidence type="ECO:0000256" key="9">
    <source>
        <dbReference type="ARBA" id="ARBA00023160"/>
    </source>
</evidence>
<feature type="compositionally biased region" description="Polar residues" evidence="11">
    <location>
        <begin position="429"/>
        <end position="459"/>
    </location>
</feature>
<gene>
    <name evidence="12" type="ORF">IE077_000043</name>
</gene>
<dbReference type="PANTHER" id="PTHR11157">
    <property type="entry name" value="FATTY ACID ACYL TRANSFERASE-RELATED"/>
    <property type="match status" value="1"/>
</dbReference>
<evidence type="ECO:0000256" key="5">
    <source>
        <dbReference type="ARBA" id="ARBA00022832"/>
    </source>
</evidence>
<keyword evidence="2 10" id="KW-0444">Lipid biosynthesis</keyword>
<dbReference type="InterPro" id="IPR002076">
    <property type="entry name" value="ELO_fam"/>
</dbReference>
<comment type="caution">
    <text evidence="10">Lacks conserved residue(s) required for the propagation of feature annotation.</text>
</comment>
<reference evidence="12 13" key="1">
    <citation type="journal article" date="2020" name="bioRxiv">
        <title>Metabolic contributions of an alphaproteobacterial endosymbiont in the apicomplexan Cardiosporidium cionae.</title>
        <authorList>
            <person name="Hunter E.S."/>
            <person name="Paight C.J."/>
            <person name="Lane C.E."/>
        </authorList>
    </citation>
    <scope>NUCLEOTIDE SEQUENCE [LARGE SCALE GENOMIC DNA]</scope>
    <source>
        <strain evidence="12">ESH_2018</strain>
    </source>
</reference>
<name>A0ABQ7J694_9APIC</name>
<dbReference type="PROSITE" id="PS01188">
    <property type="entry name" value="ELO"/>
    <property type="match status" value="1"/>
</dbReference>
<feature type="transmembrane region" description="Helical" evidence="10">
    <location>
        <begin position="64"/>
        <end position="87"/>
    </location>
</feature>
<comment type="similarity">
    <text evidence="10">Belongs to the ELO family.</text>
</comment>
<evidence type="ECO:0000256" key="1">
    <source>
        <dbReference type="ARBA" id="ARBA00004141"/>
    </source>
</evidence>
<feature type="region of interest" description="Disordered" evidence="11">
    <location>
        <begin position="409"/>
        <end position="478"/>
    </location>
</feature>
<keyword evidence="5 10" id="KW-0276">Fatty acid metabolism</keyword>
<keyword evidence="6 10" id="KW-1133">Transmembrane helix</keyword>
<feature type="region of interest" description="Disordered" evidence="11">
    <location>
        <begin position="321"/>
        <end position="341"/>
    </location>
</feature>
<evidence type="ECO:0000313" key="13">
    <source>
        <dbReference type="Proteomes" id="UP000823046"/>
    </source>
</evidence>
<feature type="transmembrane region" description="Helical" evidence="10">
    <location>
        <begin position="107"/>
        <end position="130"/>
    </location>
</feature>
<keyword evidence="7 10" id="KW-0443">Lipid metabolism</keyword>
<evidence type="ECO:0000256" key="7">
    <source>
        <dbReference type="ARBA" id="ARBA00023098"/>
    </source>
</evidence>
<keyword evidence="9 10" id="KW-0275">Fatty acid biosynthesis</keyword>
<comment type="catalytic activity">
    <reaction evidence="10">
        <text>an acyl-CoA + malonyl-CoA + H(+) = a 3-oxoacyl-CoA + CO2 + CoA</text>
        <dbReference type="Rhea" id="RHEA:50252"/>
        <dbReference type="ChEBI" id="CHEBI:15378"/>
        <dbReference type="ChEBI" id="CHEBI:16526"/>
        <dbReference type="ChEBI" id="CHEBI:57287"/>
        <dbReference type="ChEBI" id="CHEBI:57384"/>
        <dbReference type="ChEBI" id="CHEBI:58342"/>
        <dbReference type="ChEBI" id="CHEBI:90726"/>
    </reaction>
    <physiologicalReaction direction="left-to-right" evidence="10">
        <dbReference type="Rhea" id="RHEA:50253"/>
    </physiologicalReaction>
</comment>
<sequence>MYERVFSFFSNSFSLFTSNFWSLPHRGALLANEWKGVIITLCILYPLAIALGQRFMKDRKPLKLKYVAFFWNFGLSAFSLYGSFLILRYDAPILLKRFFMEENYVPTTRGVIALFTLGKFLEFGDTAILVARKKFVPFLHVYHHFTVTLYCLHAQAVNVAFGHHFAFINLCIHSIMYLYYALAVIAPRWRVLGFFRPYITISQIMQMVIGCGLAYSAICSSDLPASHGLNARLAFAMYISYAILFGKLYMENYRQQYRPILTLFVGIIHLLALVGAWIVWQHAHLARLLTEVLGGYCLTGLLFWFTKDTIPLTSEAQVQSSLPEGTATASPRNGATEASSSIALQTSLSKEKVLATEGKKWKTILQTVSQFAFLILNCIAACLKDHVIVKIKNELTGDPAAVVPANAMTGSISQGPAEPKQQDVAESPSPISLRSGTTNPPLGSSCMSMASNSTQTTPCHRTDTLTTADSSASSPSESGVLCKASKILQLKKCLHKEKKRRVSCLREFLKKVDVSIKPSEKAAASLVSSLRKNSITPQALFLHNAKDTWIMVACLVTPVIYGMNIYGDFFLGLCVHGALRWVLELHTTNSFLKDIYSVASAAIKNETR</sequence>
<organism evidence="12 13">
    <name type="scientific">Cardiosporidium cionae</name>
    <dbReference type="NCBI Taxonomy" id="476202"/>
    <lineage>
        <taxon>Eukaryota</taxon>
        <taxon>Sar</taxon>
        <taxon>Alveolata</taxon>
        <taxon>Apicomplexa</taxon>
        <taxon>Aconoidasida</taxon>
        <taxon>Nephromycida</taxon>
        <taxon>Cardiosporidium</taxon>
    </lineage>
</organism>
<feature type="transmembrane region" description="Helical" evidence="10">
    <location>
        <begin position="198"/>
        <end position="218"/>
    </location>
</feature>
<keyword evidence="8 10" id="KW-0472">Membrane</keyword>
<evidence type="ECO:0000256" key="2">
    <source>
        <dbReference type="ARBA" id="ARBA00022516"/>
    </source>
</evidence>
<protein>
    <recommendedName>
        <fullName evidence="10">Elongation of fatty acids protein</fullName>
        <ecNumber evidence="10">2.3.1.-</ecNumber>
    </recommendedName>
</protein>
<feature type="transmembrane region" description="Helical" evidence="10">
    <location>
        <begin position="261"/>
        <end position="280"/>
    </location>
</feature>
<feature type="transmembrane region" description="Helical" evidence="10">
    <location>
        <begin position="142"/>
        <end position="161"/>
    </location>
</feature>
<keyword evidence="13" id="KW-1185">Reference proteome</keyword>
<dbReference type="Proteomes" id="UP000823046">
    <property type="component" value="Unassembled WGS sequence"/>
</dbReference>
<feature type="transmembrane region" description="Helical" evidence="10">
    <location>
        <begin position="286"/>
        <end position="305"/>
    </location>
</feature>